<evidence type="ECO:0000313" key="2">
    <source>
        <dbReference type="EMBL" id="CAC5416104.1"/>
    </source>
</evidence>
<dbReference type="OrthoDB" id="6108250at2759"/>
<protein>
    <submittedName>
        <fullName evidence="2">Uncharacterized protein</fullName>
    </submittedName>
</protein>
<proteinExistence type="predicted"/>
<dbReference type="AlphaFoldDB" id="A0A6J8E5Q1"/>
<sequence>MDVPSIQEHSFPSQHYQLALEYPVTTTSLPNSLPEVIEVPELEKPPEQPIEVISIYPPASAVGDKPFKTKNGHGTIFHHNANGDLSMSSIETSPKKINGDVSKESSPKRDSLSSSKTSKDNSPKRESRAKLLSKSIQKSFSTFGLYTKRKHESSKKDFKEFIPMQETHSKPILNNAKVIVCNGSIQKPPADGHRTPSRSSSPQPGPSGNGVRNPSKPKRGPGCRYELVNRCSSPEVERCEITVEPTDLEQTDAHDGRLIHNEKEQASLREAADRGTKFIAVIFNKRTYDTLDIQFYKRTYDTLDIQFYKRTYDTLGIQFYKRTYDTLDIQFYKRTYDTLDIQFYKRTYDKLDKQFYKRKYDTLDIQFKTILT</sequence>
<gene>
    <name evidence="2" type="ORF">MCOR_48748</name>
</gene>
<name>A0A6J8E5Q1_MYTCO</name>
<feature type="region of interest" description="Disordered" evidence="1">
    <location>
        <begin position="78"/>
        <end position="133"/>
    </location>
</feature>
<feature type="compositionally biased region" description="Basic and acidic residues" evidence="1">
    <location>
        <begin position="93"/>
        <end position="129"/>
    </location>
</feature>
<dbReference type="Proteomes" id="UP000507470">
    <property type="component" value="Unassembled WGS sequence"/>
</dbReference>
<evidence type="ECO:0000313" key="3">
    <source>
        <dbReference type="Proteomes" id="UP000507470"/>
    </source>
</evidence>
<feature type="region of interest" description="Disordered" evidence="1">
    <location>
        <begin position="183"/>
        <end position="222"/>
    </location>
</feature>
<feature type="compositionally biased region" description="Polar residues" evidence="1">
    <location>
        <begin position="83"/>
        <end position="92"/>
    </location>
</feature>
<keyword evidence="3" id="KW-1185">Reference proteome</keyword>
<organism evidence="2 3">
    <name type="scientific">Mytilus coruscus</name>
    <name type="common">Sea mussel</name>
    <dbReference type="NCBI Taxonomy" id="42192"/>
    <lineage>
        <taxon>Eukaryota</taxon>
        <taxon>Metazoa</taxon>
        <taxon>Spiralia</taxon>
        <taxon>Lophotrochozoa</taxon>
        <taxon>Mollusca</taxon>
        <taxon>Bivalvia</taxon>
        <taxon>Autobranchia</taxon>
        <taxon>Pteriomorphia</taxon>
        <taxon>Mytilida</taxon>
        <taxon>Mytiloidea</taxon>
        <taxon>Mytilidae</taxon>
        <taxon>Mytilinae</taxon>
        <taxon>Mytilus</taxon>
    </lineage>
</organism>
<reference evidence="2 3" key="1">
    <citation type="submission" date="2020-06" db="EMBL/GenBank/DDBJ databases">
        <authorList>
            <person name="Li R."/>
            <person name="Bekaert M."/>
        </authorList>
    </citation>
    <scope>NUCLEOTIDE SEQUENCE [LARGE SCALE GENOMIC DNA]</scope>
    <source>
        <strain evidence="3">wild</strain>
    </source>
</reference>
<dbReference type="EMBL" id="CACVKT020008586">
    <property type="protein sequence ID" value="CAC5416104.1"/>
    <property type="molecule type" value="Genomic_DNA"/>
</dbReference>
<evidence type="ECO:0000256" key="1">
    <source>
        <dbReference type="SAM" id="MobiDB-lite"/>
    </source>
</evidence>
<accession>A0A6J8E5Q1</accession>